<name>A0ABX1DB61_9FLAO</name>
<dbReference type="Proteomes" id="UP000703674">
    <property type="component" value="Unassembled WGS sequence"/>
</dbReference>
<organism evidence="1 2">
    <name type="scientific">Salinimicrobium oceani</name>
    <dbReference type="NCBI Taxonomy" id="2722702"/>
    <lineage>
        <taxon>Bacteria</taxon>
        <taxon>Pseudomonadati</taxon>
        <taxon>Bacteroidota</taxon>
        <taxon>Flavobacteriia</taxon>
        <taxon>Flavobacteriales</taxon>
        <taxon>Flavobacteriaceae</taxon>
        <taxon>Salinimicrobium</taxon>
    </lineage>
</organism>
<keyword evidence="2" id="KW-1185">Reference proteome</keyword>
<dbReference type="EMBL" id="JAAVJR010001415">
    <property type="protein sequence ID" value="NJW55676.1"/>
    <property type="molecule type" value="Genomic_DNA"/>
</dbReference>
<gene>
    <name evidence="1" type="ORF">HC175_22435</name>
</gene>
<proteinExistence type="predicted"/>
<comment type="caution">
    <text evidence="1">The sequence shown here is derived from an EMBL/GenBank/DDBJ whole genome shotgun (WGS) entry which is preliminary data.</text>
</comment>
<sequence length="35" mass="3845">MKKVKNRWLIAASAVGIHLSIGSVYAWSVFTTPLV</sequence>
<evidence type="ECO:0000313" key="1">
    <source>
        <dbReference type="EMBL" id="NJW55676.1"/>
    </source>
</evidence>
<protein>
    <submittedName>
        <fullName evidence="1">OFA family MFS transporter</fullName>
    </submittedName>
</protein>
<accession>A0ABX1DB61</accession>
<feature type="non-terminal residue" evidence="1">
    <location>
        <position position="35"/>
    </location>
</feature>
<reference evidence="1 2" key="1">
    <citation type="submission" date="2020-03" db="EMBL/GenBank/DDBJ databases">
        <title>Salinimicrobium sp. nov, isolated from SCS.</title>
        <authorList>
            <person name="Cao W.R."/>
        </authorList>
    </citation>
    <scope>NUCLEOTIDE SEQUENCE [LARGE SCALE GENOMIC DNA]</scope>
    <source>
        <strain evidence="2">J15B91</strain>
    </source>
</reference>
<evidence type="ECO:0000313" key="2">
    <source>
        <dbReference type="Proteomes" id="UP000703674"/>
    </source>
</evidence>